<dbReference type="EMBL" id="AMZH03009289">
    <property type="protein sequence ID" value="RRT57174.1"/>
    <property type="molecule type" value="Genomic_DNA"/>
</dbReference>
<name>A0A426YZP2_ENSVE</name>
<comment type="caution">
    <text evidence="2">The sequence shown here is derived from an EMBL/GenBank/DDBJ whole genome shotgun (WGS) entry which is preliminary data.</text>
</comment>
<dbReference type="Proteomes" id="UP000287651">
    <property type="component" value="Unassembled WGS sequence"/>
</dbReference>
<accession>A0A426YZP2</accession>
<evidence type="ECO:0000313" key="3">
    <source>
        <dbReference type="Proteomes" id="UP000287651"/>
    </source>
</evidence>
<evidence type="ECO:0000256" key="1">
    <source>
        <dbReference type="SAM" id="MobiDB-lite"/>
    </source>
</evidence>
<sequence length="80" mass="9101">MWHGVSCPRPMPLQPHVLRTSRPYPEGRQRSSPPRVDRRSKHDATHTESLLEVVQRPEACTPGPWALSHHAGPRASHRDD</sequence>
<dbReference type="AlphaFoldDB" id="A0A426YZP2"/>
<evidence type="ECO:0000313" key="2">
    <source>
        <dbReference type="EMBL" id="RRT57174.1"/>
    </source>
</evidence>
<organism evidence="2 3">
    <name type="scientific">Ensete ventricosum</name>
    <name type="common">Abyssinian banana</name>
    <name type="synonym">Musa ensete</name>
    <dbReference type="NCBI Taxonomy" id="4639"/>
    <lineage>
        <taxon>Eukaryota</taxon>
        <taxon>Viridiplantae</taxon>
        <taxon>Streptophyta</taxon>
        <taxon>Embryophyta</taxon>
        <taxon>Tracheophyta</taxon>
        <taxon>Spermatophyta</taxon>
        <taxon>Magnoliopsida</taxon>
        <taxon>Liliopsida</taxon>
        <taxon>Zingiberales</taxon>
        <taxon>Musaceae</taxon>
        <taxon>Ensete</taxon>
    </lineage>
</organism>
<reference evidence="2 3" key="1">
    <citation type="journal article" date="2014" name="Agronomy (Basel)">
        <title>A Draft Genome Sequence for Ensete ventricosum, the Drought-Tolerant Tree Against Hunger.</title>
        <authorList>
            <person name="Harrison J."/>
            <person name="Moore K.A."/>
            <person name="Paszkiewicz K."/>
            <person name="Jones T."/>
            <person name="Grant M."/>
            <person name="Ambacheew D."/>
            <person name="Muzemil S."/>
            <person name="Studholme D.J."/>
        </authorList>
    </citation>
    <scope>NUCLEOTIDE SEQUENCE [LARGE SCALE GENOMIC DNA]</scope>
</reference>
<gene>
    <name evidence="2" type="ORF">B296_00027664</name>
</gene>
<feature type="compositionally biased region" description="Basic and acidic residues" evidence="1">
    <location>
        <begin position="25"/>
        <end position="46"/>
    </location>
</feature>
<proteinExistence type="predicted"/>
<protein>
    <submittedName>
        <fullName evidence="2">Uncharacterized protein</fullName>
    </submittedName>
</protein>
<feature type="region of interest" description="Disordered" evidence="1">
    <location>
        <begin position="1"/>
        <end position="80"/>
    </location>
</feature>